<evidence type="ECO:0000313" key="3">
    <source>
        <dbReference type="Proteomes" id="UP000050509"/>
    </source>
</evidence>
<feature type="transmembrane region" description="Helical" evidence="1">
    <location>
        <begin position="6"/>
        <end position="28"/>
    </location>
</feature>
<keyword evidence="1" id="KW-0812">Transmembrane</keyword>
<evidence type="ECO:0000313" key="2">
    <source>
        <dbReference type="EMBL" id="KPV48316.1"/>
    </source>
</evidence>
<dbReference type="Proteomes" id="UP000050509">
    <property type="component" value="Unassembled WGS sequence"/>
</dbReference>
<feature type="non-terminal residue" evidence="2">
    <location>
        <position position="71"/>
    </location>
</feature>
<proteinExistence type="predicted"/>
<dbReference type="AlphaFoldDB" id="A0A0P9D6S2"/>
<comment type="caution">
    <text evidence="2">The sequence shown here is derived from an EMBL/GenBank/DDBJ whole genome shotgun (WGS) entry which is preliminary data.</text>
</comment>
<protein>
    <submittedName>
        <fullName evidence="2">Uncharacterized protein</fullName>
    </submittedName>
</protein>
<reference evidence="2 3" key="1">
    <citation type="submission" date="2015-09" db="EMBL/GenBank/DDBJ databases">
        <title>Draft genome sequence of Kouleothrix aurantiaca JCM 19913.</title>
        <authorList>
            <person name="Hemp J."/>
        </authorList>
    </citation>
    <scope>NUCLEOTIDE SEQUENCE [LARGE SCALE GENOMIC DNA]</scope>
    <source>
        <strain evidence="2 3">COM-B</strain>
    </source>
</reference>
<sequence>MLDALQNPIVIAVVVLVLLALIAIPVLIRRRAARNDVQPPPELGPAVDYTSVPYVEPQTFGERLRAAPIGV</sequence>
<accession>A0A0P9D6S2</accession>
<name>A0A0P9D6S2_9CHLR</name>
<gene>
    <name evidence="2" type="ORF">SE17_38715</name>
</gene>
<keyword evidence="1" id="KW-1133">Transmembrane helix</keyword>
<keyword evidence="1" id="KW-0472">Membrane</keyword>
<organism evidence="2 3">
    <name type="scientific">Kouleothrix aurantiaca</name>
    <dbReference type="NCBI Taxonomy" id="186479"/>
    <lineage>
        <taxon>Bacteria</taxon>
        <taxon>Bacillati</taxon>
        <taxon>Chloroflexota</taxon>
        <taxon>Chloroflexia</taxon>
        <taxon>Chloroflexales</taxon>
        <taxon>Roseiflexineae</taxon>
        <taxon>Roseiflexaceae</taxon>
        <taxon>Kouleothrix</taxon>
    </lineage>
</organism>
<keyword evidence="3" id="KW-1185">Reference proteome</keyword>
<dbReference type="EMBL" id="LJCR01002751">
    <property type="protein sequence ID" value="KPV48316.1"/>
    <property type="molecule type" value="Genomic_DNA"/>
</dbReference>
<evidence type="ECO:0000256" key="1">
    <source>
        <dbReference type="SAM" id="Phobius"/>
    </source>
</evidence>